<dbReference type="Proteomes" id="UP000235050">
    <property type="component" value="Unassembled WGS sequence"/>
</dbReference>
<comment type="caution">
    <text evidence="1">The sequence shown here is derived from an EMBL/GenBank/DDBJ whole genome shotgun (WGS) entry which is preliminary data.</text>
</comment>
<organism evidence="1 2">
    <name type="scientific">Bifidobacterium margollesii</name>
    <dbReference type="NCBI Taxonomy" id="2020964"/>
    <lineage>
        <taxon>Bacteria</taxon>
        <taxon>Bacillati</taxon>
        <taxon>Actinomycetota</taxon>
        <taxon>Actinomycetes</taxon>
        <taxon>Bifidobacteriales</taxon>
        <taxon>Bifidobacteriaceae</taxon>
        <taxon>Bifidobacterium</taxon>
    </lineage>
</organism>
<reference evidence="1 2" key="1">
    <citation type="submission" date="2017-07" db="EMBL/GenBank/DDBJ databases">
        <title>Bifidobacterium novel species.</title>
        <authorList>
            <person name="Lugli G.A."/>
            <person name="Milani C."/>
            <person name="Duranti S."/>
            <person name="Mangifesta M."/>
        </authorList>
    </citation>
    <scope>NUCLEOTIDE SEQUENCE [LARGE SCALE GENOMIC DNA]</scope>
    <source>
        <strain evidence="2">Uis1B</strain>
    </source>
</reference>
<name>A0A2N5J7B3_9BIFI</name>
<evidence type="ECO:0000313" key="1">
    <source>
        <dbReference type="EMBL" id="PLS30094.1"/>
    </source>
</evidence>
<dbReference type="OrthoDB" id="3234261at2"/>
<sequence length="82" mass="9446">MSRSPFDDEEYDRFVFHPGDLIEVTDPEEVASLCEKTGIYPYPAEKQAWISEEGKARYRQGLPVSTFDLADEYDRLKAQGKL</sequence>
<dbReference type="RefSeq" id="WP_101618161.1">
    <property type="nucleotide sequence ID" value="NZ_NMWU01000046.1"/>
</dbReference>
<keyword evidence="2" id="KW-1185">Reference proteome</keyword>
<dbReference type="AlphaFoldDB" id="A0A2N5J7B3"/>
<evidence type="ECO:0000313" key="2">
    <source>
        <dbReference type="Proteomes" id="UP000235050"/>
    </source>
</evidence>
<gene>
    <name evidence="1" type="ORF">Uis1B_2066</name>
</gene>
<accession>A0A2N5J7B3</accession>
<proteinExistence type="predicted"/>
<dbReference type="EMBL" id="NMWU01000046">
    <property type="protein sequence ID" value="PLS30094.1"/>
    <property type="molecule type" value="Genomic_DNA"/>
</dbReference>
<protein>
    <submittedName>
        <fullName evidence="1">Uncharacterized protein</fullName>
    </submittedName>
</protein>